<dbReference type="AlphaFoldDB" id="A0ABD7HIJ0"/>
<protein>
    <submittedName>
        <fullName evidence="1">Uncharacterized protein</fullName>
    </submittedName>
</protein>
<sequence length="325" mass="36191">MTLTVRKPTGVVPFPLVLIEGPEKSGKTYAAAQFTASNKIGQAYWLDLGEDAADEYSVIPGADYLIIEHDGTWHDIVHQVEEVAKLAKAAHLAGEPPVVLVIDSMTNEWTFLKDWADQRARNTPANRAKLAKDPDAEIKPSMNFWNDVSERHYQLMRMLVAFPGIVVMTARGKEVAEVEDGKPTGKRDYRVEGQKDLAYEATAWVQLSRERPPVIVGVRSPTYGVRPGVDQPRSVKDFSLEWLIFDVMKPGMSPRKTTPLQASDIPLAQQMKLTLRALLKDRRIEASAAGAWFNSEYGGDLNSTTDLEQLQATIDHFEAMERSAA</sequence>
<evidence type="ECO:0000313" key="2">
    <source>
        <dbReference type="Proteomes" id="UP000284557"/>
    </source>
</evidence>
<dbReference type="RefSeq" id="WP_100520500.1">
    <property type="nucleotide sequence ID" value="NZ_QXBN01000023.1"/>
</dbReference>
<dbReference type="Pfam" id="PF13479">
    <property type="entry name" value="AAA_24"/>
    <property type="match status" value="1"/>
</dbReference>
<organism evidence="1 2">
    <name type="scientific">Mycobacteroides abscessus</name>
    <dbReference type="NCBI Taxonomy" id="36809"/>
    <lineage>
        <taxon>Bacteria</taxon>
        <taxon>Bacillati</taxon>
        <taxon>Actinomycetota</taxon>
        <taxon>Actinomycetes</taxon>
        <taxon>Mycobacteriales</taxon>
        <taxon>Mycobacteriaceae</taxon>
        <taxon>Mycobacteroides</taxon>
    </lineage>
</organism>
<reference evidence="1 2" key="1">
    <citation type="submission" date="2018-08" db="EMBL/GenBank/DDBJ databases">
        <title>Linezolid Resistance in Mycobacterium abscessus: MIC Distribution and Comprehensive Investigation of Resistance Mechanisms.</title>
        <authorList>
            <person name="Ye M."/>
            <person name="Xu L."/>
            <person name="Zou Y."/>
            <person name="Li B."/>
            <person name="Guo Q."/>
            <person name="Zhang Y."/>
            <person name="Zhan M."/>
            <person name="Xu B."/>
            <person name="Yu F."/>
            <person name="Zhang Z."/>
            <person name="Chu H."/>
        </authorList>
    </citation>
    <scope>NUCLEOTIDE SEQUENCE [LARGE SCALE GENOMIC DNA]</scope>
    <source>
        <strain evidence="1 2">G143</strain>
    </source>
</reference>
<gene>
    <name evidence="1" type="ORF">D2E76_23160</name>
</gene>
<comment type="caution">
    <text evidence="1">The sequence shown here is derived from an EMBL/GenBank/DDBJ whole genome shotgun (WGS) entry which is preliminary data.</text>
</comment>
<proteinExistence type="predicted"/>
<name>A0ABD7HIJ0_9MYCO</name>
<dbReference type="EMBL" id="QXBN01000023">
    <property type="protein sequence ID" value="RIT32713.1"/>
    <property type="molecule type" value="Genomic_DNA"/>
</dbReference>
<evidence type="ECO:0000313" key="1">
    <source>
        <dbReference type="EMBL" id="RIT32713.1"/>
    </source>
</evidence>
<dbReference type="Proteomes" id="UP000284557">
    <property type="component" value="Unassembled WGS sequence"/>
</dbReference>
<accession>A0ABD7HIJ0</accession>